<reference evidence="3" key="1">
    <citation type="submission" date="2018-05" db="EMBL/GenBank/DDBJ databases">
        <title>Draft genome of Mucuna pruriens seed.</title>
        <authorList>
            <person name="Nnadi N.E."/>
            <person name="Vos R."/>
            <person name="Hasami M.H."/>
            <person name="Devisetty U.K."/>
            <person name="Aguiy J.C."/>
        </authorList>
    </citation>
    <scope>NUCLEOTIDE SEQUENCE [LARGE SCALE GENOMIC DNA]</scope>
    <source>
        <strain evidence="3">JCA_2017</strain>
    </source>
</reference>
<keyword evidence="1" id="KW-0472">Membrane</keyword>
<dbReference type="PANTHER" id="PTHR34072">
    <property type="entry name" value="ENZYMATIC POLYPROTEIN-RELATED"/>
    <property type="match status" value="1"/>
</dbReference>
<dbReference type="GO" id="GO:0003676">
    <property type="term" value="F:nucleic acid binding"/>
    <property type="evidence" value="ECO:0007669"/>
    <property type="project" value="InterPro"/>
</dbReference>
<feature type="transmembrane region" description="Helical" evidence="1">
    <location>
        <begin position="82"/>
        <end position="104"/>
    </location>
</feature>
<keyword evidence="4" id="KW-1185">Reference proteome</keyword>
<feature type="non-terminal residue" evidence="3">
    <location>
        <position position="1"/>
    </location>
</feature>
<feature type="transmembrane region" description="Helical" evidence="1">
    <location>
        <begin position="177"/>
        <end position="204"/>
    </location>
</feature>
<comment type="caution">
    <text evidence="3">The sequence shown here is derived from an EMBL/GenBank/DDBJ whole genome shotgun (WGS) entry which is preliminary data.</text>
</comment>
<evidence type="ECO:0000259" key="2">
    <source>
        <dbReference type="PROSITE" id="PS50994"/>
    </source>
</evidence>
<name>A0A371IEJ4_MUCPR</name>
<feature type="domain" description="Integrase catalytic" evidence="2">
    <location>
        <begin position="163"/>
        <end position="299"/>
    </location>
</feature>
<dbReference type="InterPro" id="IPR001584">
    <property type="entry name" value="Integrase_cat-core"/>
</dbReference>
<dbReference type="GO" id="GO:0015074">
    <property type="term" value="P:DNA integration"/>
    <property type="evidence" value="ECO:0007669"/>
    <property type="project" value="InterPro"/>
</dbReference>
<keyword evidence="1" id="KW-1133">Transmembrane helix</keyword>
<keyword evidence="1" id="KW-0812">Transmembrane</keyword>
<protein>
    <recommendedName>
        <fullName evidence="2">Integrase catalytic domain-containing protein</fullName>
    </recommendedName>
</protein>
<sequence>MFLLQEFDIEIRDKSGTENLVADHLSRIERRINPLPIRDDFPDEQLMQLDGINLWFVDIVNYLIASILPLKHQNHIRIKLRMMLNIMCGMIHIYGNFVVIRSFASVYQTMRSSQYSSGHYTSHQIARKVLDSGFYCLPFLRMPITSLPPTSSAKELEWPLPASMRCPSNLFFFVRSLMFGVLTSWIHFLFIMVTLIFCLLLIMFQDGWRLRPPKLMKLKSLWILFGVPKALINDQGSHFCNKTMSTLLKKYGVVHRVATTYHPQTNRQVEVFNRKIKQILQKVVNPNRKDWSWLLEDAL</sequence>
<evidence type="ECO:0000313" key="3">
    <source>
        <dbReference type="EMBL" id="RDY13395.1"/>
    </source>
</evidence>
<organism evidence="3 4">
    <name type="scientific">Mucuna pruriens</name>
    <name type="common">Velvet bean</name>
    <name type="synonym">Dolichos pruriens</name>
    <dbReference type="NCBI Taxonomy" id="157652"/>
    <lineage>
        <taxon>Eukaryota</taxon>
        <taxon>Viridiplantae</taxon>
        <taxon>Streptophyta</taxon>
        <taxon>Embryophyta</taxon>
        <taxon>Tracheophyta</taxon>
        <taxon>Spermatophyta</taxon>
        <taxon>Magnoliopsida</taxon>
        <taxon>eudicotyledons</taxon>
        <taxon>Gunneridae</taxon>
        <taxon>Pentapetalae</taxon>
        <taxon>rosids</taxon>
        <taxon>fabids</taxon>
        <taxon>Fabales</taxon>
        <taxon>Fabaceae</taxon>
        <taxon>Papilionoideae</taxon>
        <taxon>50 kb inversion clade</taxon>
        <taxon>NPAAA clade</taxon>
        <taxon>indigoferoid/millettioid clade</taxon>
        <taxon>Phaseoleae</taxon>
        <taxon>Mucuna</taxon>
    </lineage>
</organism>
<evidence type="ECO:0000313" key="4">
    <source>
        <dbReference type="Proteomes" id="UP000257109"/>
    </source>
</evidence>
<dbReference type="Proteomes" id="UP000257109">
    <property type="component" value="Unassembled WGS sequence"/>
</dbReference>
<dbReference type="InterPro" id="IPR012337">
    <property type="entry name" value="RNaseH-like_sf"/>
</dbReference>
<dbReference type="PANTHER" id="PTHR34072:SF57">
    <property type="entry name" value="RNA-DIRECTED DNA POLYMERASE"/>
    <property type="match status" value="1"/>
</dbReference>
<dbReference type="EMBL" id="QJKJ01000288">
    <property type="protein sequence ID" value="RDY13395.1"/>
    <property type="molecule type" value="Genomic_DNA"/>
</dbReference>
<proteinExistence type="predicted"/>
<dbReference type="AlphaFoldDB" id="A0A371IEJ4"/>
<accession>A0A371IEJ4</accession>
<evidence type="ECO:0000256" key="1">
    <source>
        <dbReference type="SAM" id="Phobius"/>
    </source>
</evidence>
<feature type="transmembrane region" description="Helical" evidence="1">
    <location>
        <begin position="52"/>
        <end position="70"/>
    </location>
</feature>
<dbReference type="InterPro" id="IPR036397">
    <property type="entry name" value="RNaseH_sf"/>
</dbReference>
<dbReference type="OrthoDB" id="10055717at2759"/>
<dbReference type="Gene3D" id="3.30.420.10">
    <property type="entry name" value="Ribonuclease H-like superfamily/Ribonuclease H"/>
    <property type="match status" value="1"/>
</dbReference>
<dbReference type="PROSITE" id="PS50994">
    <property type="entry name" value="INTEGRASE"/>
    <property type="match status" value="1"/>
</dbReference>
<dbReference type="SUPFAM" id="SSF53098">
    <property type="entry name" value="Ribonuclease H-like"/>
    <property type="match status" value="1"/>
</dbReference>
<gene>
    <name evidence="3" type="ORF">CR513_01702</name>
</gene>